<gene>
    <name evidence="2" type="ORF">Athai_23820</name>
</gene>
<keyword evidence="3" id="KW-1185">Reference proteome</keyword>
<evidence type="ECO:0000313" key="2">
    <source>
        <dbReference type="EMBL" id="BCJ34879.1"/>
    </source>
</evidence>
<feature type="transmembrane region" description="Helical" evidence="1">
    <location>
        <begin position="52"/>
        <end position="74"/>
    </location>
</feature>
<dbReference type="RefSeq" id="WP_203961540.1">
    <property type="nucleotide sequence ID" value="NZ_AP023355.1"/>
</dbReference>
<feature type="transmembrane region" description="Helical" evidence="1">
    <location>
        <begin position="95"/>
        <end position="116"/>
    </location>
</feature>
<feature type="transmembrane region" description="Helical" evidence="1">
    <location>
        <begin position="21"/>
        <end position="40"/>
    </location>
</feature>
<keyword evidence="1" id="KW-1133">Transmembrane helix</keyword>
<name>A0A7R7HXA5_9ACTN</name>
<reference evidence="2 3" key="1">
    <citation type="submission" date="2020-08" db="EMBL/GenBank/DDBJ databases">
        <title>Whole genome shotgun sequence of Actinocatenispora thailandica NBRC 105041.</title>
        <authorList>
            <person name="Komaki H."/>
            <person name="Tamura T."/>
        </authorList>
    </citation>
    <scope>NUCLEOTIDE SEQUENCE [LARGE SCALE GENOMIC DNA]</scope>
    <source>
        <strain evidence="2 3">NBRC 105041</strain>
    </source>
</reference>
<evidence type="ECO:0000256" key="1">
    <source>
        <dbReference type="SAM" id="Phobius"/>
    </source>
</evidence>
<accession>A0A7R7HXA5</accession>
<keyword evidence="1" id="KW-0812">Transmembrane</keyword>
<dbReference type="KEGG" id="atl:Athai_23820"/>
<protein>
    <submittedName>
        <fullName evidence="2">Uncharacterized protein</fullName>
    </submittedName>
</protein>
<dbReference type="Proteomes" id="UP000611640">
    <property type="component" value="Chromosome"/>
</dbReference>
<dbReference type="EMBL" id="AP023355">
    <property type="protein sequence ID" value="BCJ34879.1"/>
    <property type="molecule type" value="Genomic_DNA"/>
</dbReference>
<sequence>MAHRENGFGPGGGPSGPGERALWLALAIAVAVLAVGLLWLRSLGLSVLGARGVIAVFVLGEVLGVGGVVFAIRAQVESAERPQVSATALATARRWVLSGLVFLAGMALIALGARFAPTALAS</sequence>
<organism evidence="2 3">
    <name type="scientific">Actinocatenispora thailandica</name>
    <dbReference type="NCBI Taxonomy" id="227318"/>
    <lineage>
        <taxon>Bacteria</taxon>
        <taxon>Bacillati</taxon>
        <taxon>Actinomycetota</taxon>
        <taxon>Actinomycetes</taxon>
        <taxon>Micromonosporales</taxon>
        <taxon>Micromonosporaceae</taxon>
        <taxon>Actinocatenispora</taxon>
    </lineage>
</organism>
<keyword evidence="1" id="KW-0472">Membrane</keyword>
<dbReference type="AlphaFoldDB" id="A0A7R7HXA5"/>
<evidence type="ECO:0000313" key="3">
    <source>
        <dbReference type="Proteomes" id="UP000611640"/>
    </source>
</evidence>
<proteinExistence type="predicted"/>